<comment type="caution">
    <text evidence="8">The sequence shown here is derived from an EMBL/GenBank/DDBJ whole genome shotgun (WGS) entry which is preliminary data.</text>
</comment>
<accession>A0ABW1LEX3</accession>
<dbReference type="InterPro" id="IPR017850">
    <property type="entry name" value="Alkaline_phosphatase_core_sf"/>
</dbReference>
<feature type="compositionally biased region" description="Basic and acidic residues" evidence="5">
    <location>
        <begin position="225"/>
        <end position="241"/>
    </location>
</feature>
<keyword evidence="2 6" id="KW-0732">Signal</keyword>
<comment type="similarity">
    <text evidence="1">Belongs to the sulfatase family.</text>
</comment>
<evidence type="ECO:0000256" key="2">
    <source>
        <dbReference type="ARBA" id="ARBA00022729"/>
    </source>
</evidence>
<evidence type="ECO:0000256" key="1">
    <source>
        <dbReference type="ARBA" id="ARBA00008779"/>
    </source>
</evidence>
<dbReference type="InterPro" id="IPR000917">
    <property type="entry name" value="Sulfatase_N"/>
</dbReference>
<gene>
    <name evidence="8" type="ORF">ACFPYL_01295</name>
</gene>
<keyword evidence="3 8" id="KW-0378">Hydrolase</keyword>
<evidence type="ECO:0000259" key="7">
    <source>
        <dbReference type="Pfam" id="PF00884"/>
    </source>
</evidence>
<dbReference type="GO" id="GO:0016787">
    <property type="term" value="F:hydrolase activity"/>
    <property type="evidence" value="ECO:0007669"/>
    <property type="project" value="UniProtKB-KW"/>
</dbReference>
<dbReference type="PROSITE" id="PS00523">
    <property type="entry name" value="SULFATASE_1"/>
    <property type="match status" value="1"/>
</dbReference>
<dbReference type="SUPFAM" id="SSF53649">
    <property type="entry name" value="Alkaline phosphatase-like"/>
    <property type="match status" value="1"/>
</dbReference>
<dbReference type="PANTHER" id="PTHR43108:SF8">
    <property type="entry name" value="SD21168P"/>
    <property type="match status" value="1"/>
</dbReference>
<dbReference type="Proteomes" id="UP001596135">
    <property type="component" value="Unassembled WGS sequence"/>
</dbReference>
<feature type="chain" id="PRO_5045810717" evidence="6">
    <location>
        <begin position="20"/>
        <end position="489"/>
    </location>
</feature>
<dbReference type="PROSITE" id="PS51257">
    <property type="entry name" value="PROKAR_LIPOPROTEIN"/>
    <property type="match status" value="1"/>
</dbReference>
<evidence type="ECO:0000256" key="5">
    <source>
        <dbReference type="SAM" id="MobiDB-lite"/>
    </source>
</evidence>
<dbReference type="PANTHER" id="PTHR43108">
    <property type="entry name" value="N-ACETYLGLUCOSAMINE-6-SULFATASE FAMILY MEMBER"/>
    <property type="match status" value="1"/>
</dbReference>
<dbReference type="RefSeq" id="WP_379149549.1">
    <property type="nucleotide sequence ID" value="NZ_JBHSRJ010000001.1"/>
</dbReference>
<name>A0ABW1LEX3_9ACTN</name>
<feature type="signal peptide" evidence="6">
    <location>
        <begin position="1"/>
        <end position="19"/>
    </location>
</feature>
<feature type="region of interest" description="Disordered" evidence="5">
    <location>
        <begin position="224"/>
        <end position="258"/>
    </location>
</feature>
<proteinExistence type="inferred from homology"/>
<dbReference type="EMBL" id="JBHSRJ010000001">
    <property type="protein sequence ID" value="MFC6041688.1"/>
    <property type="molecule type" value="Genomic_DNA"/>
</dbReference>
<protein>
    <submittedName>
        <fullName evidence="8">Sulfatase</fullName>
        <ecNumber evidence="8">3.1.6.-</ecNumber>
    </submittedName>
</protein>
<dbReference type="InterPro" id="IPR024607">
    <property type="entry name" value="Sulfatase_CS"/>
</dbReference>
<feature type="domain" description="Sulfatase N-terminal" evidence="7">
    <location>
        <begin position="43"/>
        <end position="385"/>
    </location>
</feature>
<evidence type="ECO:0000313" key="9">
    <source>
        <dbReference type="Proteomes" id="UP001596135"/>
    </source>
</evidence>
<dbReference type="Pfam" id="PF00884">
    <property type="entry name" value="Sulfatase"/>
    <property type="match status" value="1"/>
</dbReference>
<reference evidence="9" key="1">
    <citation type="journal article" date="2019" name="Int. J. Syst. Evol. Microbiol.">
        <title>The Global Catalogue of Microorganisms (GCM) 10K type strain sequencing project: providing services to taxonomists for standard genome sequencing and annotation.</title>
        <authorList>
            <consortium name="The Broad Institute Genomics Platform"/>
            <consortium name="The Broad Institute Genome Sequencing Center for Infectious Disease"/>
            <person name="Wu L."/>
            <person name="Ma J."/>
        </authorList>
    </citation>
    <scope>NUCLEOTIDE SEQUENCE [LARGE SCALE GENOMIC DNA]</scope>
    <source>
        <strain evidence="9">CCUG 54522</strain>
    </source>
</reference>
<dbReference type="Gene3D" id="3.40.720.10">
    <property type="entry name" value="Alkaline Phosphatase, subunit A"/>
    <property type="match status" value="1"/>
</dbReference>
<evidence type="ECO:0000256" key="3">
    <source>
        <dbReference type="ARBA" id="ARBA00022801"/>
    </source>
</evidence>
<evidence type="ECO:0000256" key="4">
    <source>
        <dbReference type="ARBA" id="ARBA00023180"/>
    </source>
</evidence>
<organism evidence="8 9">
    <name type="scientific">Nocardioides hankookensis</name>
    <dbReference type="NCBI Taxonomy" id="443157"/>
    <lineage>
        <taxon>Bacteria</taxon>
        <taxon>Bacillati</taxon>
        <taxon>Actinomycetota</taxon>
        <taxon>Actinomycetes</taxon>
        <taxon>Propionibacteriales</taxon>
        <taxon>Nocardioidaceae</taxon>
        <taxon>Nocardioides</taxon>
    </lineage>
</organism>
<evidence type="ECO:0000256" key="6">
    <source>
        <dbReference type="SAM" id="SignalP"/>
    </source>
</evidence>
<keyword evidence="4" id="KW-0325">Glycoprotein</keyword>
<sequence length="489" mass="54312">MRTRGIRLATMVAATAALAGCATTRPEAPAPRGPSPQETSGRPNIVMITLDDLAESDLAVMPRTRRLLARQGTTMTQGLAPTPMCAPARASLLTGQYAHNHGVLTVEGAGGGFRAFDDRRALPVWLQRAGYETMFAGKYVNGYGLRDPRYVPPGWDRWRASVDMSTYSFVHTRFNVDGTVVQPPGYSTDILARYTEEMLAQHRHGPAHDDPFFLWVNYVAPHHGGPHESDDPPRDWPRGRELITTTPAPRDRNTFSDAALPRDPAMWERDLRGNPHAGPRVSGAYKAAMREVHQQRLESLQAADRAVGRTVTALRRHGELASTVILLTSDNGFLVGQHNLFGKLWFYDDSLRIPVIIRGPGIPRGQRVSTPVTNPDLAVTIAGLARARPLRRVDGVDVRPWLTRPDVRRVVPIEAYPVEGGRQRIYSGIRYGALTYVRSRGGFEELYDRARDPGELTNVARLPAYHERLVRLRAWDRRYRSCAGSGCPG</sequence>
<evidence type="ECO:0000313" key="8">
    <source>
        <dbReference type="EMBL" id="MFC6041688.1"/>
    </source>
</evidence>
<feature type="region of interest" description="Disordered" evidence="5">
    <location>
        <begin position="24"/>
        <end position="43"/>
    </location>
</feature>
<dbReference type="EC" id="3.1.6.-" evidence="8"/>
<keyword evidence="9" id="KW-1185">Reference proteome</keyword>
<dbReference type="CDD" id="cd16147">
    <property type="entry name" value="G6S"/>
    <property type="match status" value="1"/>
</dbReference>